<keyword evidence="3" id="KW-1185">Reference proteome</keyword>
<evidence type="ECO:0000256" key="1">
    <source>
        <dbReference type="SAM" id="MobiDB-lite"/>
    </source>
</evidence>
<evidence type="ECO:0000313" key="3">
    <source>
        <dbReference type="Proteomes" id="UP000751190"/>
    </source>
</evidence>
<dbReference type="AlphaFoldDB" id="A0A8J5XIT2"/>
<evidence type="ECO:0000313" key="2">
    <source>
        <dbReference type="EMBL" id="KAG8461419.1"/>
    </source>
</evidence>
<comment type="caution">
    <text evidence="2">The sequence shown here is derived from an EMBL/GenBank/DDBJ whole genome shotgun (WGS) entry which is preliminary data.</text>
</comment>
<dbReference type="GO" id="GO:0006261">
    <property type="term" value="P:DNA-templated DNA replication"/>
    <property type="evidence" value="ECO:0007669"/>
    <property type="project" value="TreeGrafter"/>
</dbReference>
<gene>
    <name evidence="2" type="ORF">KFE25_010606</name>
</gene>
<feature type="region of interest" description="Disordered" evidence="1">
    <location>
        <begin position="1"/>
        <end position="46"/>
    </location>
</feature>
<protein>
    <recommendedName>
        <fullName evidence="4">DNA polymerase delta subunit 4</fullName>
    </recommendedName>
</protein>
<organism evidence="2 3">
    <name type="scientific">Diacronema lutheri</name>
    <name type="common">Unicellular marine alga</name>
    <name type="synonym">Monochrysis lutheri</name>
    <dbReference type="NCBI Taxonomy" id="2081491"/>
    <lineage>
        <taxon>Eukaryota</taxon>
        <taxon>Haptista</taxon>
        <taxon>Haptophyta</taxon>
        <taxon>Pavlovophyceae</taxon>
        <taxon>Pavlovales</taxon>
        <taxon>Pavlovaceae</taxon>
        <taxon>Diacronema</taxon>
    </lineage>
</organism>
<dbReference type="OrthoDB" id="337486at2759"/>
<evidence type="ECO:0008006" key="4">
    <source>
        <dbReference type="Google" id="ProtNLM"/>
    </source>
</evidence>
<dbReference type="GO" id="GO:0000731">
    <property type="term" value="P:DNA synthesis involved in DNA repair"/>
    <property type="evidence" value="ECO:0007669"/>
    <property type="project" value="InterPro"/>
</dbReference>
<dbReference type="Proteomes" id="UP000751190">
    <property type="component" value="Unassembled WGS sequence"/>
</dbReference>
<dbReference type="EMBL" id="JAGTXO010000026">
    <property type="protein sequence ID" value="KAG8461419.1"/>
    <property type="molecule type" value="Genomic_DNA"/>
</dbReference>
<dbReference type="GO" id="GO:0043625">
    <property type="term" value="C:delta DNA polymerase complex"/>
    <property type="evidence" value="ECO:0007669"/>
    <property type="project" value="TreeGrafter"/>
</dbReference>
<dbReference type="GO" id="GO:0003887">
    <property type="term" value="F:DNA-directed DNA polymerase activity"/>
    <property type="evidence" value="ECO:0007669"/>
    <property type="project" value="TreeGrafter"/>
</dbReference>
<dbReference type="PANTHER" id="PTHR14303">
    <property type="entry name" value="DNA POLYMERASE DELTA SUBUNIT 4"/>
    <property type="match status" value="1"/>
</dbReference>
<name>A0A8J5XIT2_DIALT</name>
<reference evidence="2" key="1">
    <citation type="submission" date="2021-05" db="EMBL/GenBank/DDBJ databases">
        <title>The genome of the haptophyte Pavlova lutheri (Diacronema luteri, Pavlovales) - a model for lipid biosynthesis in eukaryotic algae.</title>
        <authorList>
            <person name="Hulatt C.J."/>
            <person name="Posewitz M.C."/>
        </authorList>
    </citation>
    <scope>NUCLEOTIDE SEQUENCE</scope>
    <source>
        <strain evidence="2">NIVA-4/92</strain>
    </source>
</reference>
<accession>A0A8J5XIT2</accession>
<dbReference type="PANTHER" id="PTHR14303:SF0">
    <property type="entry name" value="DNA POLYMERASE DELTA SUBUNIT 4"/>
    <property type="match status" value="1"/>
</dbReference>
<dbReference type="Pfam" id="PF04081">
    <property type="entry name" value="DNA_pol_delta_4"/>
    <property type="match status" value="1"/>
</dbReference>
<proteinExistence type="predicted"/>
<dbReference type="InterPro" id="IPR007218">
    <property type="entry name" value="DNA_pol_delta_4"/>
</dbReference>
<sequence length="110" mass="12469">MAKTAKRAREASLLFPSKKQAHAEPRSTPKLSSAPPHSDLELSASEREAQLRAFDHELKYGPSVGVTRLERWERAERFGLRPPSHIPELLRTDGVPLASVFERLMRERAE</sequence>